<dbReference type="PROSITE" id="PS51257">
    <property type="entry name" value="PROKAR_LIPOPROTEIN"/>
    <property type="match status" value="1"/>
</dbReference>
<keyword evidence="3" id="KW-1185">Reference proteome</keyword>
<protein>
    <recommendedName>
        <fullName evidence="4">Adhesin domain-containing protein</fullName>
    </recommendedName>
</protein>
<comment type="caution">
    <text evidence="2">The sequence shown here is derived from an EMBL/GenBank/DDBJ whole genome shotgun (WGS) entry which is preliminary data.</text>
</comment>
<evidence type="ECO:0000313" key="3">
    <source>
        <dbReference type="Proteomes" id="UP001501470"/>
    </source>
</evidence>
<gene>
    <name evidence="2" type="ORF">GCM10009827_046760</name>
</gene>
<sequence>MRAVPTAAVAVLLLASVAGCGFGPRETASRQYRVEEPVAALVVTGDAVNVTVKTGDGPVTVVERRRWPSGGAAPQAAHRMEAGRLELTSTGCRRCEVTLTVTVPAATRTEIRIDAGEVTLRDLAGDASAVVDTGEVTGSGLRGATYRVVVDSGRIELAHATSPTDVVATVDTGEVDVRVPSGATYAVRSDRGLSDVDVVRDESSPRTITVNVDTGHAVVHHT</sequence>
<keyword evidence="1" id="KW-0732">Signal</keyword>
<reference evidence="3" key="1">
    <citation type="journal article" date="2019" name="Int. J. Syst. Evol. Microbiol.">
        <title>The Global Catalogue of Microorganisms (GCM) 10K type strain sequencing project: providing services to taxonomists for standard genome sequencing and annotation.</title>
        <authorList>
            <consortium name="The Broad Institute Genomics Platform"/>
            <consortium name="The Broad Institute Genome Sequencing Center for Infectious Disease"/>
            <person name="Wu L."/>
            <person name="Ma J."/>
        </authorList>
    </citation>
    <scope>NUCLEOTIDE SEQUENCE [LARGE SCALE GENOMIC DNA]</scope>
    <source>
        <strain evidence="3">JCM 15933</strain>
    </source>
</reference>
<feature type="chain" id="PRO_5045077031" description="Adhesin domain-containing protein" evidence="1">
    <location>
        <begin position="21"/>
        <end position="222"/>
    </location>
</feature>
<evidence type="ECO:0008006" key="4">
    <source>
        <dbReference type="Google" id="ProtNLM"/>
    </source>
</evidence>
<dbReference type="EMBL" id="BAAAQD010000009">
    <property type="protein sequence ID" value="GAA1524770.1"/>
    <property type="molecule type" value="Genomic_DNA"/>
</dbReference>
<name>A0ABP4LL50_9ACTN</name>
<accession>A0ABP4LL50</accession>
<organism evidence="2 3">
    <name type="scientific">Dactylosporangium maewongense</name>
    <dbReference type="NCBI Taxonomy" id="634393"/>
    <lineage>
        <taxon>Bacteria</taxon>
        <taxon>Bacillati</taxon>
        <taxon>Actinomycetota</taxon>
        <taxon>Actinomycetes</taxon>
        <taxon>Micromonosporales</taxon>
        <taxon>Micromonosporaceae</taxon>
        <taxon>Dactylosporangium</taxon>
    </lineage>
</organism>
<evidence type="ECO:0000256" key="1">
    <source>
        <dbReference type="SAM" id="SignalP"/>
    </source>
</evidence>
<feature type="signal peptide" evidence="1">
    <location>
        <begin position="1"/>
        <end position="20"/>
    </location>
</feature>
<dbReference type="Proteomes" id="UP001501470">
    <property type="component" value="Unassembled WGS sequence"/>
</dbReference>
<proteinExistence type="predicted"/>
<dbReference type="RefSeq" id="WP_344504172.1">
    <property type="nucleotide sequence ID" value="NZ_BAAAQD010000009.1"/>
</dbReference>
<evidence type="ECO:0000313" key="2">
    <source>
        <dbReference type="EMBL" id="GAA1524770.1"/>
    </source>
</evidence>